<dbReference type="Proteomes" id="UP001432322">
    <property type="component" value="Unassembled WGS sequence"/>
</dbReference>
<dbReference type="AlphaFoldDB" id="A0AAV5WG38"/>
<evidence type="ECO:0000256" key="1">
    <source>
        <dbReference type="SAM" id="MobiDB-lite"/>
    </source>
</evidence>
<organism evidence="2 3">
    <name type="scientific">Pristionchus fissidentatus</name>
    <dbReference type="NCBI Taxonomy" id="1538716"/>
    <lineage>
        <taxon>Eukaryota</taxon>
        <taxon>Metazoa</taxon>
        <taxon>Ecdysozoa</taxon>
        <taxon>Nematoda</taxon>
        <taxon>Chromadorea</taxon>
        <taxon>Rhabditida</taxon>
        <taxon>Rhabditina</taxon>
        <taxon>Diplogasteromorpha</taxon>
        <taxon>Diplogasteroidea</taxon>
        <taxon>Neodiplogasteridae</taxon>
        <taxon>Pristionchus</taxon>
    </lineage>
</organism>
<evidence type="ECO:0000313" key="2">
    <source>
        <dbReference type="EMBL" id="GMT29618.1"/>
    </source>
</evidence>
<feature type="non-terminal residue" evidence="2">
    <location>
        <position position="1"/>
    </location>
</feature>
<proteinExistence type="predicted"/>
<protein>
    <submittedName>
        <fullName evidence="2">Uncharacterized protein</fullName>
    </submittedName>
</protein>
<dbReference type="EMBL" id="BTSY01000005">
    <property type="protein sequence ID" value="GMT29618.1"/>
    <property type="molecule type" value="Genomic_DNA"/>
</dbReference>
<name>A0AAV5WG38_9BILA</name>
<keyword evidence="3" id="KW-1185">Reference proteome</keyword>
<evidence type="ECO:0000313" key="3">
    <source>
        <dbReference type="Proteomes" id="UP001432322"/>
    </source>
</evidence>
<gene>
    <name evidence="2" type="ORF">PFISCL1PPCAC_20915</name>
</gene>
<feature type="region of interest" description="Disordered" evidence="1">
    <location>
        <begin position="38"/>
        <end position="58"/>
    </location>
</feature>
<sequence length="70" mass="8092">FYEFENSCISIAISCKMRQQEFDVFTWASPRQCLRKTHEGCREKPRHPTPPPGEGGGGIVFYVTRTRGWN</sequence>
<accession>A0AAV5WG38</accession>
<reference evidence="2" key="1">
    <citation type="submission" date="2023-10" db="EMBL/GenBank/DDBJ databases">
        <title>Genome assembly of Pristionchus species.</title>
        <authorList>
            <person name="Yoshida K."/>
            <person name="Sommer R.J."/>
        </authorList>
    </citation>
    <scope>NUCLEOTIDE SEQUENCE</scope>
    <source>
        <strain evidence="2">RS5133</strain>
    </source>
</reference>
<comment type="caution">
    <text evidence="2">The sequence shown here is derived from an EMBL/GenBank/DDBJ whole genome shotgun (WGS) entry which is preliminary data.</text>
</comment>
<feature type="non-terminal residue" evidence="2">
    <location>
        <position position="70"/>
    </location>
</feature>